<dbReference type="EMBL" id="SGXM01000008">
    <property type="protein sequence ID" value="RZT31868.1"/>
    <property type="molecule type" value="Genomic_DNA"/>
</dbReference>
<reference evidence="3 4" key="1">
    <citation type="journal article" date="2015" name="Stand. Genomic Sci.">
        <title>Genomic Encyclopedia of Bacterial and Archaeal Type Strains, Phase III: the genomes of soil and plant-associated and newly described type strains.</title>
        <authorList>
            <person name="Whitman W.B."/>
            <person name="Woyke T."/>
            <person name="Klenk H.P."/>
            <person name="Zhou Y."/>
            <person name="Lilburn T.G."/>
            <person name="Beck B.J."/>
            <person name="De Vos P."/>
            <person name="Vandamme P."/>
            <person name="Eisen J.A."/>
            <person name="Garrity G."/>
            <person name="Hugenholtz P."/>
            <person name="Kyrpides N.C."/>
        </authorList>
    </citation>
    <scope>NUCLEOTIDE SEQUENCE [LARGE SCALE GENOMIC DNA]</scope>
    <source>
        <strain evidence="3 4">ASC-9842</strain>
    </source>
</reference>
<feature type="compositionally biased region" description="Polar residues" evidence="1">
    <location>
        <begin position="1"/>
        <end position="10"/>
    </location>
</feature>
<evidence type="ECO:0000313" key="3">
    <source>
        <dbReference type="EMBL" id="RZT31868.1"/>
    </source>
</evidence>
<dbReference type="OrthoDB" id="5956306at2"/>
<keyword evidence="4" id="KW-1185">Reference proteome</keyword>
<keyword evidence="2" id="KW-0732">Signal</keyword>
<organism evidence="3 4">
    <name type="scientific">Cupriavidus agavae</name>
    <dbReference type="NCBI Taxonomy" id="1001822"/>
    <lineage>
        <taxon>Bacteria</taxon>
        <taxon>Pseudomonadati</taxon>
        <taxon>Pseudomonadota</taxon>
        <taxon>Betaproteobacteria</taxon>
        <taxon>Burkholderiales</taxon>
        <taxon>Burkholderiaceae</taxon>
        <taxon>Cupriavidus</taxon>
    </lineage>
</organism>
<evidence type="ECO:0000256" key="2">
    <source>
        <dbReference type="SAM" id="SignalP"/>
    </source>
</evidence>
<name>A0A4Q7RHB4_9BURK</name>
<dbReference type="AlphaFoldDB" id="A0A4Q7RHB4"/>
<comment type="caution">
    <text evidence="3">The sequence shown here is derived from an EMBL/GenBank/DDBJ whole genome shotgun (WGS) entry which is preliminary data.</text>
</comment>
<evidence type="ECO:0000313" key="4">
    <source>
        <dbReference type="Proteomes" id="UP000291078"/>
    </source>
</evidence>
<feature type="chain" id="PRO_5020363901" description="Flagellin" evidence="2">
    <location>
        <begin position="45"/>
        <end position="391"/>
    </location>
</feature>
<gene>
    <name evidence="3" type="ORF">EV147_4368</name>
</gene>
<protein>
    <recommendedName>
        <fullName evidence="5">Flagellin</fullName>
    </recommendedName>
</protein>
<dbReference type="Proteomes" id="UP000291078">
    <property type="component" value="Unassembled WGS sequence"/>
</dbReference>
<feature type="signal peptide" evidence="2">
    <location>
        <begin position="1"/>
        <end position="44"/>
    </location>
</feature>
<accession>A0A4Q7RHB4</accession>
<feature type="region of interest" description="Disordered" evidence="1">
    <location>
        <begin position="1"/>
        <end position="20"/>
    </location>
</feature>
<dbReference type="RefSeq" id="WP_130393264.1">
    <property type="nucleotide sequence ID" value="NZ_SGXM01000008.1"/>
</dbReference>
<evidence type="ECO:0000256" key="1">
    <source>
        <dbReference type="SAM" id="MobiDB-lite"/>
    </source>
</evidence>
<sequence length="391" mass="37747">MVQTTDSSAPRASGVPRRTVRAARPATAAMLLGAGLACTGHAFAETDVLAADAVGSASLAVPYAVELAAMPVSLELPSLGDGAPVAATAVATAVAELAGHAPAESFDPPDAGQTVAEAPAPVVPVNKATVARHQPAGDPVARAMTLATRDPEAPVAEARKGMAKWKPVAQARLEESRGGFDAGGLQIGFGIDRAVFVNGALAVSTSITIPDVRAITAAQAAQLQQALGQVTVAVSAANNAANAAVAAAQAAAAAAQGAAGQAAQAAGTAANGAVATAQGAAGAASTAASAAAAGATATAAGAAGMAQQAIANAGIVATNGLMTVVQNGAGNVANLGAAANMPGTVIQNNLNNQNIQSLMTLNASVNTLAAFRSQLANTALNSVIQRSAAMR</sequence>
<evidence type="ECO:0008006" key="5">
    <source>
        <dbReference type="Google" id="ProtNLM"/>
    </source>
</evidence>
<proteinExistence type="predicted"/>